<dbReference type="Proteomes" id="UP001597438">
    <property type="component" value="Unassembled WGS sequence"/>
</dbReference>
<dbReference type="PANTHER" id="PTHR43238:SF1">
    <property type="entry name" value="GDP-L-FUCOSE SYNTHASE"/>
    <property type="match status" value="1"/>
</dbReference>
<evidence type="ECO:0000313" key="1">
    <source>
        <dbReference type="EMBL" id="MFD2834026.1"/>
    </source>
</evidence>
<accession>A0ABW5X8P4</accession>
<dbReference type="Gene3D" id="3.40.50.720">
    <property type="entry name" value="NAD(P)-binding Rossmann-like Domain"/>
    <property type="match status" value="1"/>
</dbReference>
<gene>
    <name evidence="1" type="ORF">ACFSYS_12080</name>
</gene>
<dbReference type="EMBL" id="JBHUOJ010000027">
    <property type="protein sequence ID" value="MFD2834026.1"/>
    <property type="molecule type" value="Genomic_DNA"/>
</dbReference>
<sequence length="81" mass="9218">MENTSFEDSVAQIGSEPENYSEIRNTHINIGIGDEISISELAKKIKTRVDFQGDLYFNSEKPDGMMRKLTDPSKLKRLVKL</sequence>
<dbReference type="RefSeq" id="WP_378212940.1">
    <property type="nucleotide sequence ID" value="NZ_JBHUOJ010000027.1"/>
</dbReference>
<evidence type="ECO:0000313" key="2">
    <source>
        <dbReference type="Proteomes" id="UP001597438"/>
    </source>
</evidence>
<dbReference type="SUPFAM" id="SSF51735">
    <property type="entry name" value="NAD(P)-binding Rossmann-fold domains"/>
    <property type="match status" value="1"/>
</dbReference>
<dbReference type="InterPro" id="IPR036291">
    <property type="entry name" value="NAD(P)-bd_dom_sf"/>
</dbReference>
<protein>
    <submittedName>
        <fullName evidence="1">Uncharacterized protein</fullName>
    </submittedName>
</protein>
<comment type="caution">
    <text evidence="1">The sequence shown here is derived from an EMBL/GenBank/DDBJ whole genome shotgun (WGS) entry which is preliminary data.</text>
</comment>
<reference evidence="2" key="1">
    <citation type="journal article" date="2019" name="Int. J. Syst. Evol. Microbiol.">
        <title>The Global Catalogue of Microorganisms (GCM) 10K type strain sequencing project: providing services to taxonomists for standard genome sequencing and annotation.</title>
        <authorList>
            <consortium name="The Broad Institute Genomics Platform"/>
            <consortium name="The Broad Institute Genome Sequencing Center for Infectious Disease"/>
            <person name="Wu L."/>
            <person name="Ma J."/>
        </authorList>
    </citation>
    <scope>NUCLEOTIDE SEQUENCE [LARGE SCALE GENOMIC DNA]</scope>
    <source>
        <strain evidence="2">KCTC 52925</strain>
    </source>
</reference>
<keyword evidence="2" id="KW-1185">Reference proteome</keyword>
<organism evidence="1 2">
    <name type="scientific">Christiangramia antarctica</name>
    <dbReference type="NCBI Taxonomy" id="2058158"/>
    <lineage>
        <taxon>Bacteria</taxon>
        <taxon>Pseudomonadati</taxon>
        <taxon>Bacteroidota</taxon>
        <taxon>Flavobacteriia</taxon>
        <taxon>Flavobacteriales</taxon>
        <taxon>Flavobacteriaceae</taxon>
        <taxon>Christiangramia</taxon>
    </lineage>
</organism>
<proteinExistence type="predicted"/>
<dbReference type="Gene3D" id="3.90.25.10">
    <property type="entry name" value="UDP-galactose 4-epimerase, domain 1"/>
    <property type="match status" value="1"/>
</dbReference>
<dbReference type="PANTHER" id="PTHR43238">
    <property type="entry name" value="GDP-L-FUCOSE SYNTHASE"/>
    <property type="match status" value="1"/>
</dbReference>
<name>A0ABW5X8P4_9FLAO</name>